<feature type="domain" description="PAS" evidence="14">
    <location>
        <begin position="114"/>
        <end position="187"/>
    </location>
</feature>
<dbReference type="SUPFAM" id="SSF47384">
    <property type="entry name" value="Homodimeric domain of signal transducing histidine kinase"/>
    <property type="match status" value="1"/>
</dbReference>
<evidence type="ECO:0000259" key="13">
    <source>
        <dbReference type="PROSITE" id="PS50109"/>
    </source>
</evidence>
<dbReference type="SMART" id="SM00388">
    <property type="entry name" value="HisKA"/>
    <property type="match status" value="1"/>
</dbReference>
<dbReference type="GO" id="GO:0005524">
    <property type="term" value="F:ATP binding"/>
    <property type="evidence" value="ECO:0007669"/>
    <property type="project" value="UniProtKB-KW"/>
</dbReference>
<keyword evidence="9" id="KW-0067">ATP-binding</keyword>
<dbReference type="SMART" id="SM00387">
    <property type="entry name" value="HATPase_c"/>
    <property type="match status" value="1"/>
</dbReference>
<dbReference type="InterPro" id="IPR036097">
    <property type="entry name" value="HisK_dim/P_sf"/>
</dbReference>
<keyword evidence="4" id="KW-1003">Cell membrane</keyword>
<feature type="domain" description="PAC" evidence="15">
    <location>
        <begin position="182"/>
        <end position="234"/>
    </location>
</feature>
<keyword evidence="18" id="KW-1185">Reference proteome</keyword>
<dbReference type="InterPro" id="IPR036890">
    <property type="entry name" value="HATPase_C_sf"/>
</dbReference>
<evidence type="ECO:0000256" key="9">
    <source>
        <dbReference type="ARBA" id="ARBA00022840"/>
    </source>
</evidence>
<dbReference type="FunFam" id="1.10.287.130:FF:000008">
    <property type="entry name" value="Two-component sensor histidine kinase"/>
    <property type="match status" value="1"/>
</dbReference>
<dbReference type="InterPro" id="IPR000700">
    <property type="entry name" value="PAS-assoc_C"/>
</dbReference>
<name>A0A1I0EHU7_9BACI</name>
<dbReference type="EMBL" id="FOHE01000011">
    <property type="protein sequence ID" value="SET44496.1"/>
    <property type="molecule type" value="Genomic_DNA"/>
</dbReference>
<dbReference type="SMART" id="SM00091">
    <property type="entry name" value="PAS"/>
    <property type="match status" value="1"/>
</dbReference>
<dbReference type="EC" id="2.7.13.3" evidence="3"/>
<evidence type="ECO:0000256" key="1">
    <source>
        <dbReference type="ARBA" id="ARBA00000085"/>
    </source>
</evidence>
<dbReference type="RefSeq" id="WP_090870470.1">
    <property type="nucleotide sequence ID" value="NZ_FOHE01000011.1"/>
</dbReference>
<dbReference type="PROSITE" id="PS50112">
    <property type="entry name" value="PAS"/>
    <property type="match status" value="1"/>
</dbReference>
<dbReference type="InterPro" id="IPR004358">
    <property type="entry name" value="Sig_transdc_His_kin-like_C"/>
</dbReference>
<dbReference type="InterPro" id="IPR035965">
    <property type="entry name" value="PAS-like_dom_sf"/>
</dbReference>
<dbReference type="Gene3D" id="1.10.287.130">
    <property type="match status" value="1"/>
</dbReference>
<dbReference type="OrthoDB" id="9813151at2"/>
<keyword evidence="11 12" id="KW-0472">Membrane</keyword>
<evidence type="ECO:0000259" key="15">
    <source>
        <dbReference type="PROSITE" id="PS50113"/>
    </source>
</evidence>
<dbReference type="Pfam" id="PF02518">
    <property type="entry name" value="HATPase_c"/>
    <property type="match status" value="1"/>
</dbReference>
<dbReference type="Gene3D" id="3.30.450.20">
    <property type="entry name" value="PAS domain"/>
    <property type="match status" value="1"/>
</dbReference>
<dbReference type="PANTHER" id="PTHR45453:SF1">
    <property type="entry name" value="PHOSPHATE REGULON SENSOR PROTEIN PHOR"/>
    <property type="match status" value="1"/>
</dbReference>
<dbReference type="CDD" id="cd00075">
    <property type="entry name" value="HATPase"/>
    <property type="match status" value="1"/>
</dbReference>
<sequence length="456" mass="51977">MKPLFKKPIIYYALGITLLVIITGIVLYQVIDNYIVLISALLTQYIILIMILLHVFDMYIKPIQKASKTMDALIKGNFRARMHHPITGSVGELSSKINALARNLSELSIHEKMQAEQFSTVIENTQSGLVLIDDKGYIHLVNRKFLSMFGQNQKDYIGYLYYDVINHEKVHRTVQETFLYEKNVKKSIKQDNDGKQYIEVVGAPIFNERNLLKGAVLVFYDITELKRLEVMRKDFVANVSHELKTPLTSIKGFAETLMDGALDDKETTQDFTQIIYDESNRLQALVEDLLTLSKLEKEEYQLSLTEFNLSKVIKEIIPIIEHQAKEKEINLTVNCEQDVLLEADYDSIKQVCINLLTNAINYTPANGDVSLTVIETDEQICIVVCDTGIGIPSEALPRIFERFYRVDKDRSRNTGGTGLGLAIVKHIVDVHEGKIEIDSEVNRGTEVTVYFPKIYK</sequence>
<dbReference type="GO" id="GO:0005886">
    <property type="term" value="C:plasma membrane"/>
    <property type="evidence" value="ECO:0007669"/>
    <property type="project" value="UniProtKB-SubCell"/>
</dbReference>
<evidence type="ECO:0000256" key="3">
    <source>
        <dbReference type="ARBA" id="ARBA00012438"/>
    </source>
</evidence>
<feature type="transmembrane region" description="Helical" evidence="12">
    <location>
        <begin position="9"/>
        <end position="28"/>
    </location>
</feature>
<feature type="domain" description="Histidine kinase" evidence="13">
    <location>
        <begin position="238"/>
        <end position="455"/>
    </location>
</feature>
<dbReference type="FunFam" id="3.30.565.10:FF:000006">
    <property type="entry name" value="Sensor histidine kinase WalK"/>
    <property type="match status" value="1"/>
</dbReference>
<dbReference type="InterPro" id="IPR013767">
    <property type="entry name" value="PAS_fold"/>
</dbReference>
<dbReference type="NCBIfam" id="NF046044">
    <property type="entry name" value="PnpS"/>
    <property type="match status" value="1"/>
</dbReference>
<dbReference type="PROSITE" id="PS50113">
    <property type="entry name" value="PAC"/>
    <property type="match status" value="1"/>
</dbReference>
<feature type="transmembrane region" description="Helical" evidence="12">
    <location>
        <begin position="34"/>
        <end position="60"/>
    </location>
</feature>
<evidence type="ECO:0000256" key="6">
    <source>
        <dbReference type="ARBA" id="ARBA00022679"/>
    </source>
</evidence>
<dbReference type="GO" id="GO:0006355">
    <property type="term" value="P:regulation of DNA-templated transcription"/>
    <property type="evidence" value="ECO:0007669"/>
    <property type="project" value="InterPro"/>
</dbReference>
<evidence type="ECO:0000256" key="10">
    <source>
        <dbReference type="ARBA" id="ARBA00023012"/>
    </source>
</evidence>
<dbReference type="PROSITE" id="PS50109">
    <property type="entry name" value="HIS_KIN"/>
    <property type="match status" value="1"/>
</dbReference>
<evidence type="ECO:0000313" key="18">
    <source>
        <dbReference type="Proteomes" id="UP000198618"/>
    </source>
</evidence>
<dbReference type="Pfam" id="PF00989">
    <property type="entry name" value="PAS"/>
    <property type="match status" value="1"/>
</dbReference>
<gene>
    <name evidence="17" type="ORF">SAMN05216389_111121</name>
</gene>
<keyword evidence="6" id="KW-0808">Transferase</keyword>
<dbReference type="GO" id="GO:0016036">
    <property type="term" value="P:cellular response to phosphate starvation"/>
    <property type="evidence" value="ECO:0007669"/>
    <property type="project" value="TreeGrafter"/>
</dbReference>
<dbReference type="NCBIfam" id="TIGR00229">
    <property type="entry name" value="sensory_box"/>
    <property type="match status" value="1"/>
</dbReference>
<evidence type="ECO:0000259" key="16">
    <source>
        <dbReference type="PROSITE" id="PS50885"/>
    </source>
</evidence>
<dbReference type="Pfam" id="PF00512">
    <property type="entry name" value="HisKA"/>
    <property type="match status" value="1"/>
</dbReference>
<protein>
    <recommendedName>
        <fullName evidence="3">histidine kinase</fullName>
        <ecNumber evidence="3">2.7.13.3</ecNumber>
    </recommendedName>
</protein>
<dbReference type="AlphaFoldDB" id="A0A1I0EHU7"/>
<evidence type="ECO:0000256" key="4">
    <source>
        <dbReference type="ARBA" id="ARBA00022475"/>
    </source>
</evidence>
<comment type="subcellular location">
    <subcellularLocation>
        <location evidence="2">Cell membrane</location>
        <topology evidence="2">Multi-pass membrane protein</topology>
    </subcellularLocation>
</comment>
<evidence type="ECO:0000256" key="11">
    <source>
        <dbReference type="ARBA" id="ARBA00023136"/>
    </source>
</evidence>
<keyword evidence="12" id="KW-0812">Transmembrane</keyword>
<dbReference type="SUPFAM" id="SSF55874">
    <property type="entry name" value="ATPase domain of HSP90 chaperone/DNA topoisomerase II/histidine kinase"/>
    <property type="match status" value="1"/>
</dbReference>
<organism evidence="17 18">
    <name type="scientific">Oceanobacillus limi</name>
    <dbReference type="NCBI Taxonomy" id="930131"/>
    <lineage>
        <taxon>Bacteria</taxon>
        <taxon>Bacillati</taxon>
        <taxon>Bacillota</taxon>
        <taxon>Bacilli</taxon>
        <taxon>Bacillales</taxon>
        <taxon>Bacillaceae</taxon>
        <taxon>Oceanobacillus</taxon>
    </lineage>
</organism>
<dbReference type="InterPro" id="IPR005467">
    <property type="entry name" value="His_kinase_dom"/>
</dbReference>
<dbReference type="InterPro" id="IPR050351">
    <property type="entry name" value="BphY/WalK/GraS-like"/>
</dbReference>
<keyword evidence="12" id="KW-1133">Transmembrane helix</keyword>
<dbReference type="CDD" id="cd06225">
    <property type="entry name" value="HAMP"/>
    <property type="match status" value="1"/>
</dbReference>
<dbReference type="CDD" id="cd00130">
    <property type="entry name" value="PAS"/>
    <property type="match status" value="1"/>
</dbReference>
<evidence type="ECO:0000259" key="14">
    <source>
        <dbReference type="PROSITE" id="PS50112"/>
    </source>
</evidence>
<accession>A0A1I0EHU7</accession>
<dbReference type="Proteomes" id="UP000198618">
    <property type="component" value="Unassembled WGS sequence"/>
</dbReference>
<dbReference type="InterPro" id="IPR000014">
    <property type="entry name" value="PAS"/>
</dbReference>
<evidence type="ECO:0000256" key="12">
    <source>
        <dbReference type="SAM" id="Phobius"/>
    </source>
</evidence>
<dbReference type="PROSITE" id="PS50885">
    <property type="entry name" value="HAMP"/>
    <property type="match status" value="1"/>
</dbReference>
<dbReference type="CDD" id="cd00082">
    <property type="entry name" value="HisKA"/>
    <property type="match status" value="1"/>
</dbReference>
<keyword evidence="5" id="KW-0597">Phosphoprotein</keyword>
<evidence type="ECO:0000256" key="2">
    <source>
        <dbReference type="ARBA" id="ARBA00004651"/>
    </source>
</evidence>
<feature type="domain" description="HAMP" evidence="16">
    <location>
        <begin position="57"/>
        <end position="109"/>
    </location>
</feature>
<dbReference type="Gene3D" id="3.30.565.10">
    <property type="entry name" value="Histidine kinase-like ATPase, C-terminal domain"/>
    <property type="match status" value="1"/>
</dbReference>
<keyword evidence="10" id="KW-0902">Two-component regulatory system</keyword>
<proteinExistence type="predicted"/>
<comment type="catalytic activity">
    <reaction evidence="1">
        <text>ATP + protein L-histidine = ADP + protein N-phospho-L-histidine.</text>
        <dbReference type="EC" id="2.7.13.3"/>
    </reaction>
</comment>
<evidence type="ECO:0000256" key="5">
    <source>
        <dbReference type="ARBA" id="ARBA00022553"/>
    </source>
</evidence>
<dbReference type="GO" id="GO:0004721">
    <property type="term" value="F:phosphoprotein phosphatase activity"/>
    <property type="evidence" value="ECO:0007669"/>
    <property type="project" value="TreeGrafter"/>
</dbReference>
<dbReference type="PANTHER" id="PTHR45453">
    <property type="entry name" value="PHOSPHATE REGULON SENSOR PROTEIN PHOR"/>
    <property type="match status" value="1"/>
</dbReference>
<dbReference type="PRINTS" id="PR00344">
    <property type="entry name" value="BCTRLSENSOR"/>
</dbReference>
<evidence type="ECO:0000313" key="17">
    <source>
        <dbReference type="EMBL" id="SET44496.1"/>
    </source>
</evidence>
<dbReference type="InterPro" id="IPR003661">
    <property type="entry name" value="HisK_dim/P_dom"/>
</dbReference>
<keyword evidence="7" id="KW-0547">Nucleotide-binding</keyword>
<evidence type="ECO:0000256" key="7">
    <source>
        <dbReference type="ARBA" id="ARBA00022741"/>
    </source>
</evidence>
<dbReference type="GO" id="GO:0000155">
    <property type="term" value="F:phosphorelay sensor kinase activity"/>
    <property type="evidence" value="ECO:0007669"/>
    <property type="project" value="InterPro"/>
</dbReference>
<dbReference type="InterPro" id="IPR003594">
    <property type="entry name" value="HATPase_dom"/>
</dbReference>
<evidence type="ECO:0000256" key="8">
    <source>
        <dbReference type="ARBA" id="ARBA00022777"/>
    </source>
</evidence>
<keyword evidence="8 17" id="KW-0418">Kinase</keyword>
<reference evidence="17 18" key="1">
    <citation type="submission" date="2016-10" db="EMBL/GenBank/DDBJ databases">
        <authorList>
            <person name="de Groot N.N."/>
        </authorList>
    </citation>
    <scope>NUCLEOTIDE SEQUENCE [LARGE SCALE GENOMIC DNA]</scope>
    <source>
        <strain evidence="17 18">IBRC-M 10780</strain>
    </source>
</reference>
<dbReference type="SUPFAM" id="SSF55785">
    <property type="entry name" value="PYP-like sensor domain (PAS domain)"/>
    <property type="match status" value="1"/>
</dbReference>
<dbReference type="STRING" id="930131.SAMN05216389_111121"/>
<dbReference type="InterPro" id="IPR003660">
    <property type="entry name" value="HAMP_dom"/>
</dbReference>